<name>A0A1Y2KY25_9PROT</name>
<evidence type="ECO:0000256" key="1">
    <source>
        <dbReference type="SAM" id="MobiDB-lite"/>
    </source>
</evidence>
<sequence>MLGGCSYTATSDVANPVVRKASWFSYLNADDLRTACSAGEAEGRIRIVYNADYYKEVRTFDITPQTASDDFSMVSHIFGPLDVSEMNVSVRSPLGALSGEPVRRGLTRQQYLTLTDAMQEDGFGTQSRDGLRLNSENYYWTAMGCSHQQMTLAAWTSAKDDLRDLHFPIVLEKVSGQTDPLPPAPDPDAVQNPDPTIGHGRDEQDRNFYRTIRGNSLQ</sequence>
<dbReference type="AlphaFoldDB" id="A0A1Y2KY25"/>
<evidence type="ECO:0000313" key="2">
    <source>
        <dbReference type="EMBL" id="OSQ37258.1"/>
    </source>
</evidence>
<dbReference type="STRING" id="1293891.TMES_15215"/>
<dbReference type="OrthoDB" id="7341703at2"/>
<reference evidence="2 3" key="1">
    <citation type="submission" date="2014-03" db="EMBL/GenBank/DDBJ databases">
        <title>The draft genome sequence of Thalassospira mesophila JCM 18969.</title>
        <authorList>
            <person name="Lai Q."/>
            <person name="Shao Z."/>
        </authorList>
    </citation>
    <scope>NUCLEOTIDE SEQUENCE [LARGE SCALE GENOMIC DNA]</scope>
    <source>
        <strain evidence="2 3">JCM 18969</strain>
    </source>
</reference>
<feature type="region of interest" description="Disordered" evidence="1">
    <location>
        <begin position="175"/>
        <end position="206"/>
    </location>
</feature>
<dbReference type="Proteomes" id="UP000193391">
    <property type="component" value="Unassembled WGS sequence"/>
</dbReference>
<proteinExistence type="predicted"/>
<evidence type="ECO:0000313" key="3">
    <source>
        <dbReference type="Proteomes" id="UP000193391"/>
    </source>
</evidence>
<organism evidence="2 3">
    <name type="scientific">Thalassospira mesophila</name>
    <dbReference type="NCBI Taxonomy" id="1293891"/>
    <lineage>
        <taxon>Bacteria</taxon>
        <taxon>Pseudomonadati</taxon>
        <taxon>Pseudomonadota</taxon>
        <taxon>Alphaproteobacteria</taxon>
        <taxon>Rhodospirillales</taxon>
        <taxon>Thalassospiraceae</taxon>
        <taxon>Thalassospira</taxon>
    </lineage>
</organism>
<dbReference type="EMBL" id="JFKA01000007">
    <property type="protein sequence ID" value="OSQ37258.1"/>
    <property type="molecule type" value="Genomic_DNA"/>
</dbReference>
<gene>
    <name evidence="2" type="ORF">TMES_15215</name>
</gene>
<keyword evidence="3" id="KW-1185">Reference proteome</keyword>
<comment type="caution">
    <text evidence="2">The sequence shown here is derived from an EMBL/GenBank/DDBJ whole genome shotgun (WGS) entry which is preliminary data.</text>
</comment>
<accession>A0A1Y2KY25</accession>
<protein>
    <submittedName>
        <fullName evidence="2">Uncharacterized protein</fullName>
    </submittedName>
</protein>